<evidence type="ECO:0000313" key="1">
    <source>
        <dbReference type="EMBL" id="GMK47625.1"/>
    </source>
</evidence>
<dbReference type="RefSeq" id="WP_317981545.1">
    <property type="nucleotide sequence ID" value="NZ_BTCL01000021.1"/>
</dbReference>
<proteinExistence type="predicted"/>
<comment type="caution">
    <text evidence="1">The sequence shown here is derived from an EMBL/GenBank/DDBJ whole genome shotgun (WGS) entry which is preliminary data.</text>
</comment>
<dbReference type="Proteomes" id="UP001285921">
    <property type="component" value="Unassembled WGS sequence"/>
</dbReference>
<accession>A0ABQ6NU83</accession>
<keyword evidence="2" id="KW-1185">Reference proteome</keyword>
<evidence type="ECO:0000313" key="2">
    <source>
        <dbReference type="Proteomes" id="UP001285921"/>
    </source>
</evidence>
<name>A0ABQ6NU83_9BACL</name>
<dbReference type="EMBL" id="BTCL01000021">
    <property type="protein sequence ID" value="GMK47625.1"/>
    <property type="molecule type" value="Genomic_DNA"/>
</dbReference>
<reference evidence="1 2" key="1">
    <citation type="submission" date="2023-05" db="EMBL/GenBank/DDBJ databases">
        <title>Draft genome of Paenibacillus sp. CCS26.</title>
        <authorList>
            <person name="Akita H."/>
            <person name="Shinto Y."/>
            <person name="Kimura Z."/>
        </authorList>
    </citation>
    <scope>NUCLEOTIDE SEQUENCE [LARGE SCALE GENOMIC DNA]</scope>
    <source>
        <strain evidence="1 2">CCS26</strain>
    </source>
</reference>
<gene>
    <name evidence="1" type="ORF">PghCCS26_47550</name>
</gene>
<protein>
    <submittedName>
        <fullName evidence="1">Uncharacterized protein</fullName>
    </submittedName>
</protein>
<organism evidence="1 2">
    <name type="scientific">Paenibacillus glycanilyticus</name>
    <dbReference type="NCBI Taxonomy" id="126569"/>
    <lineage>
        <taxon>Bacteria</taxon>
        <taxon>Bacillati</taxon>
        <taxon>Bacillota</taxon>
        <taxon>Bacilli</taxon>
        <taxon>Bacillales</taxon>
        <taxon>Paenibacillaceae</taxon>
        <taxon>Paenibacillus</taxon>
    </lineage>
</organism>
<sequence length="69" mass="7884">MNRKFTLEFDKPPALLFVQERVGNQFTLYENGRKVTGIRTLDINASYDDITTHKIEYITGGTTDIETVS</sequence>